<dbReference type="PANTHER" id="PTHR30485:SF1">
    <property type="entry name" value="CYTOCHROME YDHU-RELATED"/>
    <property type="match status" value="1"/>
</dbReference>
<dbReference type="GO" id="GO:0005886">
    <property type="term" value="C:plasma membrane"/>
    <property type="evidence" value="ECO:0007669"/>
    <property type="project" value="UniProtKB-SubCell"/>
</dbReference>
<evidence type="ECO:0000256" key="7">
    <source>
        <dbReference type="ARBA" id="ARBA00022723"/>
    </source>
</evidence>
<comment type="subcellular location">
    <subcellularLocation>
        <location evidence="1">Cell membrane</location>
        <topology evidence="1">Multi-pass membrane protein</topology>
    </subcellularLocation>
</comment>
<evidence type="ECO:0000256" key="10">
    <source>
        <dbReference type="ARBA" id="ARBA00023004"/>
    </source>
</evidence>
<evidence type="ECO:0000256" key="11">
    <source>
        <dbReference type="ARBA" id="ARBA00023136"/>
    </source>
</evidence>
<organism evidence="14">
    <name type="scientific">Telmatobacter sp. DSM 110680</name>
    <dbReference type="NCBI Taxonomy" id="3036704"/>
    <lineage>
        <taxon>Bacteria</taxon>
        <taxon>Pseudomonadati</taxon>
        <taxon>Acidobacteriota</taxon>
        <taxon>Terriglobia</taxon>
        <taxon>Terriglobales</taxon>
        <taxon>Acidobacteriaceae</taxon>
        <taxon>Telmatobacter</taxon>
    </lineage>
</organism>
<evidence type="ECO:0000256" key="4">
    <source>
        <dbReference type="ARBA" id="ARBA00022475"/>
    </source>
</evidence>
<feature type="transmembrane region" description="Helical" evidence="12">
    <location>
        <begin position="158"/>
        <end position="182"/>
    </location>
</feature>
<evidence type="ECO:0000256" key="8">
    <source>
        <dbReference type="ARBA" id="ARBA00022982"/>
    </source>
</evidence>
<dbReference type="Pfam" id="PF01292">
    <property type="entry name" value="Ni_hydr_CYTB"/>
    <property type="match status" value="1"/>
</dbReference>
<keyword evidence="6 12" id="KW-0812">Transmembrane</keyword>
<dbReference type="InterPro" id="IPR051542">
    <property type="entry name" value="Hydrogenase_cytochrome"/>
</dbReference>
<dbReference type="SUPFAM" id="SSF81342">
    <property type="entry name" value="Transmembrane di-heme cytochromes"/>
    <property type="match status" value="1"/>
</dbReference>
<keyword evidence="4" id="KW-1003">Cell membrane</keyword>
<evidence type="ECO:0000256" key="6">
    <source>
        <dbReference type="ARBA" id="ARBA00022692"/>
    </source>
</evidence>
<dbReference type="InterPro" id="IPR000516">
    <property type="entry name" value="Ni-dep_Hydgase_cyt-B"/>
</dbReference>
<keyword evidence="8" id="KW-0249">Electron transport</keyword>
<dbReference type="GO" id="GO:0005506">
    <property type="term" value="F:iron ion binding"/>
    <property type="evidence" value="ECO:0007669"/>
    <property type="project" value="InterPro"/>
</dbReference>
<evidence type="ECO:0000256" key="9">
    <source>
        <dbReference type="ARBA" id="ARBA00022989"/>
    </source>
</evidence>
<keyword evidence="11 12" id="KW-0472">Membrane</keyword>
<feature type="domain" description="Cytochrome b561 bacterial/Ni-hydrogenase" evidence="13">
    <location>
        <begin position="14"/>
        <end position="236"/>
    </location>
</feature>
<dbReference type="RefSeq" id="WP_348264747.1">
    <property type="nucleotide sequence ID" value="NZ_CP121196.1"/>
</dbReference>
<proteinExistence type="inferred from homology"/>
<dbReference type="InterPro" id="IPR011577">
    <property type="entry name" value="Cyt_b561_bac/Ni-Hgenase"/>
</dbReference>
<evidence type="ECO:0000256" key="3">
    <source>
        <dbReference type="ARBA" id="ARBA00022448"/>
    </source>
</evidence>
<sequence>MSVTSSPQLQATQRHTALVRITHWITVISFLALLITGGEIVISHPRFYWGETGNSGTTPLFKIPIPSSRDTVPSGYNYVMPDQNGWSRYLHFQAAWLLVITGVIYVIAGLLTRHFRKNLFPAPADRSWSAFTKVFAKTFRRAPPDPAESRAYNVVQRISYLVVIFILFPLVIWTGLALSPAFDSAVPATVNLLGGRQSARTLHFFVTDLLVLFLIVHVAMIILAGFRSRMRAMITGRADAPSERP</sequence>
<keyword evidence="7" id="KW-0479">Metal-binding</keyword>
<protein>
    <submittedName>
        <fullName evidence="14">Cytochrome b/b6 domain-containing protein</fullName>
    </submittedName>
</protein>
<dbReference type="GO" id="GO:0009055">
    <property type="term" value="F:electron transfer activity"/>
    <property type="evidence" value="ECO:0007669"/>
    <property type="project" value="InterPro"/>
</dbReference>
<evidence type="ECO:0000259" key="13">
    <source>
        <dbReference type="Pfam" id="PF01292"/>
    </source>
</evidence>
<evidence type="ECO:0000256" key="12">
    <source>
        <dbReference type="SAM" id="Phobius"/>
    </source>
</evidence>
<dbReference type="GO" id="GO:0020037">
    <property type="term" value="F:heme binding"/>
    <property type="evidence" value="ECO:0007669"/>
    <property type="project" value="TreeGrafter"/>
</dbReference>
<name>A0AAU7DPC4_9BACT</name>
<dbReference type="GO" id="GO:0022904">
    <property type="term" value="P:respiratory electron transport chain"/>
    <property type="evidence" value="ECO:0007669"/>
    <property type="project" value="InterPro"/>
</dbReference>
<evidence type="ECO:0000313" key="14">
    <source>
        <dbReference type="EMBL" id="XBH19529.1"/>
    </source>
</evidence>
<feature type="transmembrane region" description="Helical" evidence="12">
    <location>
        <begin position="90"/>
        <end position="111"/>
    </location>
</feature>
<dbReference type="AlphaFoldDB" id="A0AAU7DPC4"/>
<keyword evidence="5" id="KW-0349">Heme</keyword>
<keyword evidence="9 12" id="KW-1133">Transmembrane helix</keyword>
<gene>
    <name evidence="14" type="ORF">P8935_09450</name>
</gene>
<dbReference type="InterPro" id="IPR016174">
    <property type="entry name" value="Di-haem_cyt_TM"/>
</dbReference>
<feature type="transmembrane region" description="Helical" evidence="12">
    <location>
        <begin position="202"/>
        <end position="226"/>
    </location>
</feature>
<keyword evidence="3" id="KW-0813">Transport</keyword>
<feature type="transmembrane region" description="Helical" evidence="12">
    <location>
        <begin position="21"/>
        <end position="42"/>
    </location>
</feature>
<dbReference type="EMBL" id="CP121196">
    <property type="protein sequence ID" value="XBH19529.1"/>
    <property type="molecule type" value="Genomic_DNA"/>
</dbReference>
<keyword evidence="10" id="KW-0408">Iron</keyword>
<reference evidence="14" key="1">
    <citation type="submission" date="2023-03" db="EMBL/GenBank/DDBJ databases">
        <title>Edaphobacter sp.</title>
        <authorList>
            <person name="Huber K.J."/>
            <person name="Papendorf J."/>
            <person name="Pilke C."/>
            <person name="Bunk B."/>
            <person name="Sproeer C."/>
            <person name="Pester M."/>
        </authorList>
    </citation>
    <scope>NUCLEOTIDE SEQUENCE</scope>
    <source>
        <strain evidence="14">DSM 110680</strain>
    </source>
</reference>
<evidence type="ECO:0000256" key="5">
    <source>
        <dbReference type="ARBA" id="ARBA00022617"/>
    </source>
</evidence>
<evidence type="ECO:0000256" key="1">
    <source>
        <dbReference type="ARBA" id="ARBA00004651"/>
    </source>
</evidence>
<comment type="similarity">
    <text evidence="2">Belongs to the HupC/HyaC/HydC family.</text>
</comment>
<dbReference type="Gene3D" id="1.20.950.20">
    <property type="entry name" value="Transmembrane di-heme cytochromes, Chain C"/>
    <property type="match status" value="1"/>
</dbReference>
<dbReference type="PANTHER" id="PTHR30485">
    <property type="entry name" value="NI/FE-HYDROGENASE 1 B-TYPE CYTOCHROME SUBUNIT"/>
    <property type="match status" value="1"/>
</dbReference>
<dbReference type="PRINTS" id="PR00161">
    <property type="entry name" value="NIHGNASECYTB"/>
</dbReference>
<accession>A0AAU7DPC4</accession>
<evidence type="ECO:0000256" key="2">
    <source>
        <dbReference type="ARBA" id="ARBA00008622"/>
    </source>
</evidence>